<evidence type="ECO:0000313" key="7">
    <source>
        <dbReference type="Proteomes" id="UP001277761"/>
    </source>
</evidence>
<dbReference type="InterPro" id="IPR011793">
    <property type="entry name" value="YbdK"/>
</dbReference>
<evidence type="ECO:0000313" key="6">
    <source>
        <dbReference type="EMBL" id="MDX8150308.1"/>
    </source>
</evidence>
<proteinExistence type="inferred from homology"/>
<dbReference type="HAMAP" id="MF_01609">
    <property type="entry name" value="Glu_cys_ligase_2"/>
    <property type="match status" value="1"/>
</dbReference>
<comment type="catalytic activity">
    <reaction evidence="4 5">
        <text>L-cysteine + L-glutamate + ATP = gamma-L-glutamyl-L-cysteine + ADP + phosphate + H(+)</text>
        <dbReference type="Rhea" id="RHEA:13285"/>
        <dbReference type="ChEBI" id="CHEBI:15378"/>
        <dbReference type="ChEBI" id="CHEBI:29985"/>
        <dbReference type="ChEBI" id="CHEBI:30616"/>
        <dbReference type="ChEBI" id="CHEBI:35235"/>
        <dbReference type="ChEBI" id="CHEBI:43474"/>
        <dbReference type="ChEBI" id="CHEBI:58173"/>
        <dbReference type="ChEBI" id="CHEBI:456216"/>
        <dbReference type="EC" id="6.3.2.2"/>
    </reaction>
</comment>
<comment type="caution">
    <text evidence="6">The sequence shown here is derived from an EMBL/GenBank/DDBJ whole genome shotgun (WGS) entry which is preliminary data.</text>
</comment>
<dbReference type="InterPro" id="IPR006336">
    <property type="entry name" value="GCS2"/>
</dbReference>
<dbReference type="EMBL" id="JAXAVX010000001">
    <property type="protein sequence ID" value="MDX8150308.1"/>
    <property type="molecule type" value="Genomic_DNA"/>
</dbReference>
<organism evidence="6 7">
    <name type="scientific">Patulibacter brassicae</name>
    <dbReference type="NCBI Taxonomy" id="1705717"/>
    <lineage>
        <taxon>Bacteria</taxon>
        <taxon>Bacillati</taxon>
        <taxon>Actinomycetota</taxon>
        <taxon>Thermoleophilia</taxon>
        <taxon>Solirubrobacterales</taxon>
        <taxon>Patulibacteraceae</taxon>
        <taxon>Patulibacter</taxon>
    </lineage>
</organism>
<evidence type="ECO:0000256" key="1">
    <source>
        <dbReference type="ARBA" id="ARBA00022598"/>
    </source>
</evidence>
<keyword evidence="3 5" id="KW-0067">ATP-binding</keyword>
<evidence type="ECO:0000256" key="4">
    <source>
        <dbReference type="ARBA" id="ARBA00048819"/>
    </source>
</evidence>
<dbReference type="PANTHER" id="PTHR36510:SF1">
    <property type="entry name" value="GLUTAMATE--CYSTEINE LIGASE 2-RELATED"/>
    <property type="match status" value="1"/>
</dbReference>
<dbReference type="InterPro" id="IPR050141">
    <property type="entry name" value="GCL_type2/YbdK_subfam"/>
</dbReference>
<dbReference type="PANTHER" id="PTHR36510">
    <property type="entry name" value="GLUTAMATE--CYSTEINE LIGASE 2-RELATED"/>
    <property type="match status" value="1"/>
</dbReference>
<evidence type="ECO:0000256" key="2">
    <source>
        <dbReference type="ARBA" id="ARBA00022741"/>
    </source>
</evidence>
<keyword evidence="2 5" id="KW-0547">Nucleotide-binding</keyword>
<dbReference type="Pfam" id="PF04107">
    <property type="entry name" value="GCS2"/>
    <property type="match status" value="1"/>
</dbReference>
<dbReference type="Proteomes" id="UP001277761">
    <property type="component" value="Unassembled WGS sequence"/>
</dbReference>
<sequence>MSALPAWAAWPTRPSGTAAYTIGVEEEVMLVSPGGWNLAQASDEILPRLPPDVRDQFHPETHAAAVEIATGVHVRVADAIAELRRLRDALRITCEQQELAVASAGTHPFAVWRETAVGRGVRQAEVYGSMRELARREPTFALHVHVGMPDPEAAIRALDRLRVHLPMLLALSANSPFWQGRDTGLASARTPLFQAFPRVGVPRRFGSYAEWVDTVDLLVRCEAFPDPTYLWWDVRVQPRIGTIEIRIMDAQSDLARTATLVALVQSLAKLESEQGWAEEASWAPPELWEENRFLAARDGAAVSLIAATLRRRVPLADRVEDLLGHLRPHAVELGCLEELEGVGELLADPAAERQLRIARRPARLPGLVQALAEAF</sequence>
<evidence type="ECO:0000256" key="3">
    <source>
        <dbReference type="ARBA" id="ARBA00022840"/>
    </source>
</evidence>
<protein>
    <recommendedName>
        <fullName evidence="5">Putative glutamate--cysteine ligase 2</fullName>
        <ecNumber evidence="5">6.3.2.2</ecNumber>
    </recommendedName>
    <alternativeName>
        <fullName evidence="5">Gamma-glutamylcysteine synthetase 2</fullName>
        <shortName evidence="5">GCS 2</shortName>
        <shortName evidence="5">Gamma-GCS 2</shortName>
    </alternativeName>
</protein>
<reference evidence="6 7" key="1">
    <citation type="submission" date="2023-11" db="EMBL/GenBank/DDBJ databases">
        <authorList>
            <person name="Xu M."/>
            <person name="Jiang T."/>
        </authorList>
    </citation>
    <scope>NUCLEOTIDE SEQUENCE [LARGE SCALE GENOMIC DNA]</scope>
    <source>
        <strain evidence="6 7">SD</strain>
    </source>
</reference>
<dbReference type="Gene3D" id="3.30.590.20">
    <property type="match status" value="1"/>
</dbReference>
<dbReference type="EC" id="6.3.2.2" evidence="5"/>
<dbReference type="SUPFAM" id="SSF55931">
    <property type="entry name" value="Glutamine synthetase/guanido kinase"/>
    <property type="match status" value="1"/>
</dbReference>
<comment type="similarity">
    <text evidence="5">Belongs to the glutamate--cysteine ligase type 2 family. YbdK subfamily.</text>
</comment>
<dbReference type="InterPro" id="IPR014746">
    <property type="entry name" value="Gln_synth/guanido_kin_cat_dom"/>
</dbReference>
<dbReference type="GO" id="GO:0016874">
    <property type="term" value="F:ligase activity"/>
    <property type="evidence" value="ECO:0007669"/>
    <property type="project" value="UniProtKB-KW"/>
</dbReference>
<dbReference type="NCBIfam" id="TIGR02050">
    <property type="entry name" value="gshA_cyan_rel"/>
    <property type="match status" value="1"/>
</dbReference>
<accession>A0ABU4VEU2</accession>
<evidence type="ECO:0000256" key="5">
    <source>
        <dbReference type="HAMAP-Rule" id="MF_01609"/>
    </source>
</evidence>
<keyword evidence="1 5" id="KW-0436">Ligase</keyword>
<name>A0ABU4VEU2_9ACTN</name>
<keyword evidence="7" id="KW-1185">Reference proteome</keyword>
<gene>
    <name evidence="6" type="ORF">SK069_01770</name>
</gene>
<dbReference type="RefSeq" id="WP_319952459.1">
    <property type="nucleotide sequence ID" value="NZ_JAXAVX010000001.1"/>
</dbReference>
<comment type="function">
    <text evidence="5">ATP-dependent carboxylate-amine ligase which exhibits weak glutamate--cysteine ligase activity.</text>
</comment>